<proteinExistence type="predicted"/>
<protein>
    <submittedName>
        <fullName evidence="1">Uncharacterized protein</fullName>
    </submittedName>
</protein>
<evidence type="ECO:0000313" key="1">
    <source>
        <dbReference type="EMBL" id="EFW23794.1"/>
    </source>
</evidence>
<keyword evidence="2" id="KW-1185">Reference proteome</keyword>
<reference evidence="1 2" key="1">
    <citation type="submission" date="2010-08" db="EMBL/GenBank/DDBJ databases">
        <authorList>
            <person name="Weinstock G."/>
            <person name="Sodergren E."/>
            <person name="Clifton S."/>
            <person name="Fulton L."/>
            <person name="Fulton B."/>
            <person name="Courtney L."/>
            <person name="Fronick C."/>
            <person name="Harrison M."/>
            <person name="Strong C."/>
            <person name="Farmer C."/>
            <person name="Delahaunty K."/>
            <person name="Markovic C."/>
            <person name="Hall O."/>
            <person name="Minx P."/>
            <person name="Tomlinson C."/>
            <person name="Mitreva M."/>
            <person name="Hou S."/>
            <person name="Chen J."/>
            <person name="Wollam A."/>
            <person name="Pepin K.H."/>
            <person name="Johnson M."/>
            <person name="Bhonagiri V."/>
            <person name="Zhang X."/>
            <person name="Suruliraj S."/>
            <person name="Warren W."/>
            <person name="Chinwalla A."/>
            <person name="Mardis E.R."/>
            <person name="Wilson R.K."/>
        </authorList>
    </citation>
    <scope>NUCLEOTIDE SEQUENCE [LARGE SCALE GENOMIC DNA]</scope>
    <source>
        <strain evidence="1 2">F0204</strain>
    </source>
</reference>
<dbReference type="Proteomes" id="UP000004097">
    <property type="component" value="Unassembled WGS sequence"/>
</dbReference>
<organism evidence="1 2">
    <name type="scientific">Solobacterium moorei F0204</name>
    <dbReference type="NCBI Taxonomy" id="706433"/>
    <lineage>
        <taxon>Bacteria</taxon>
        <taxon>Bacillati</taxon>
        <taxon>Bacillota</taxon>
        <taxon>Erysipelotrichia</taxon>
        <taxon>Erysipelotrichales</taxon>
        <taxon>Erysipelotrichaceae</taxon>
        <taxon>Solobacterium</taxon>
    </lineage>
</organism>
<accession>E7MQ74</accession>
<evidence type="ECO:0000313" key="2">
    <source>
        <dbReference type="Proteomes" id="UP000004097"/>
    </source>
</evidence>
<dbReference type="STRING" id="706433.HMPREF9430_01599"/>
<dbReference type="AlphaFoldDB" id="E7MQ74"/>
<gene>
    <name evidence="1" type="ORF">HMPREF9430_01599</name>
</gene>
<dbReference type="EMBL" id="AECQ01000031">
    <property type="protein sequence ID" value="EFW23794.1"/>
    <property type="molecule type" value="Genomic_DNA"/>
</dbReference>
<sequence length="70" mass="8570">MGSIILSNFREINSRVVKEVSKIMKTYQDINKETIDRWVEEGWKWGNQFRMMNISVQKMENRKFFLLRQL</sequence>
<name>E7MQ74_9FIRM</name>
<comment type="caution">
    <text evidence="1">The sequence shown here is derived from an EMBL/GenBank/DDBJ whole genome shotgun (WGS) entry which is preliminary data.</text>
</comment>
<dbReference type="HOGENOM" id="CLU_2755751_0_0_9"/>